<dbReference type="Proteomes" id="UP001365128">
    <property type="component" value="Unassembled WGS sequence"/>
</dbReference>
<organism evidence="1 2">
    <name type="scientific">Phyllosticta citricarpa</name>
    <dbReference type="NCBI Taxonomy" id="55181"/>
    <lineage>
        <taxon>Eukaryota</taxon>
        <taxon>Fungi</taxon>
        <taxon>Dikarya</taxon>
        <taxon>Ascomycota</taxon>
        <taxon>Pezizomycotina</taxon>
        <taxon>Dothideomycetes</taxon>
        <taxon>Dothideomycetes incertae sedis</taxon>
        <taxon>Botryosphaeriales</taxon>
        <taxon>Phyllostictaceae</taxon>
        <taxon>Phyllosticta</taxon>
    </lineage>
</organism>
<reference evidence="1 2" key="1">
    <citation type="submission" date="2024-04" db="EMBL/GenBank/DDBJ databases">
        <title>Phyllosticta paracitricarpa is synonymous to the EU quarantine fungus P. citricarpa based on phylogenomic analyses.</title>
        <authorList>
            <consortium name="Lawrence Berkeley National Laboratory"/>
            <person name="Van Ingen-Buijs V.A."/>
            <person name="Van Westerhoven A.C."/>
            <person name="Haridas S."/>
            <person name="Skiadas P."/>
            <person name="Martin F."/>
            <person name="Groenewald J.Z."/>
            <person name="Crous P.W."/>
            <person name="Seidl M.F."/>
        </authorList>
    </citation>
    <scope>NUCLEOTIDE SEQUENCE [LARGE SCALE GENOMIC DNA]</scope>
    <source>
        <strain evidence="1 2">CBS 122670</strain>
    </source>
</reference>
<evidence type="ECO:0000313" key="2">
    <source>
        <dbReference type="Proteomes" id="UP001365128"/>
    </source>
</evidence>
<name>A0ABR1MEZ0_9PEZI</name>
<gene>
    <name evidence="1" type="ORF">IWX46DRAFT_598105</name>
</gene>
<evidence type="ECO:0000313" key="1">
    <source>
        <dbReference type="EMBL" id="KAK7547622.1"/>
    </source>
</evidence>
<comment type="caution">
    <text evidence="1">The sequence shown here is derived from an EMBL/GenBank/DDBJ whole genome shotgun (WGS) entry which is preliminary data.</text>
</comment>
<accession>A0ABR1MEZ0</accession>
<dbReference type="EMBL" id="JBBPDW010000012">
    <property type="protein sequence ID" value="KAK7547622.1"/>
    <property type="molecule type" value="Genomic_DNA"/>
</dbReference>
<protein>
    <submittedName>
        <fullName evidence="1">Uncharacterized protein</fullName>
    </submittedName>
</protein>
<keyword evidence="2" id="KW-1185">Reference proteome</keyword>
<proteinExistence type="predicted"/>
<sequence>MTCLRRGAPPRTSTAHHCSPIAPSMLALHLPVPLPNTMKDPEPDLGAASCFPSAGLPLVVAIHLRASCPSSPIGIALCRWGVTGDRVWLRHLPVNPNPRLTSHLGHQNRVADRAAPQTRRAVCWRQAERYIKLPNSGRRHPLFSTGLLYVWRFTPVSPHSGHVPHSGVSFEAERYVVAASAIIRTSFALHRRNPVLAIAIRGCSCVTRIQIGHPIQQGHSIALLVSLSRL</sequence>